<dbReference type="Proteomes" id="UP000245252">
    <property type="component" value="Unassembled WGS sequence"/>
</dbReference>
<protein>
    <submittedName>
        <fullName evidence="5">HK97 family phage prohead protease</fullName>
    </submittedName>
</protein>
<organism evidence="5 6">
    <name type="scientific">Metarhizobium album</name>
    <dbReference type="NCBI Taxonomy" id="2182425"/>
    <lineage>
        <taxon>Bacteria</taxon>
        <taxon>Pseudomonadati</taxon>
        <taxon>Pseudomonadota</taxon>
        <taxon>Alphaproteobacteria</taxon>
        <taxon>Hyphomicrobiales</taxon>
        <taxon>Rhizobiaceae</taxon>
        <taxon>Metarhizobium</taxon>
    </lineage>
</organism>
<evidence type="ECO:0000313" key="6">
    <source>
        <dbReference type="Proteomes" id="UP000245252"/>
    </source>
</evidence>
<evidence type="ECO:0000313" key="5">
    <source>
        <dbReference type="EMBL" id="PWE58180.1"/>
    </source>
</evidence>
<dbReference type="SUPFAM" id="SSF50789">
    <property type="entry name" value="Herpes virus serine proteinase, assemblin"/>
    <property type="match status" value="1"/>
</dbReference>
<evidence type="ECO:0000256" key="3">
    <source>
        <dbReference type="ARBA" id="ARBA00022801"/>
    </source>
</evidence>
<comment type="caution">
    <text evidence="5">The sequence shown here is derived from an EMBL/GenBank/DDBJ whole genome shotgun (WGS) entry which is preliminary data.</text>
</comment>
<gene>
    <name evidence="5" type="ORF">DEM27_03100</name>
</gene>
<dbReference type="NCBIfam" id="TIGR01543">
    <property type="entry name" value="proheadase_HK97"/>
    <property type="match status" value="1"/>
</dbReference>
<evidence type="ECO:0000256" key="2">
    <source>
        <dbReference type="ARBA" id="ARBA00022670"/>
    </source>
</evidence>
<feature type="domain" description="Prohead serine protease" evidence="4">
    <location>
        <begin position="27"/>
        <end position="160"/>
    </location>
</feature>
<proteinExistence type="predicted"/>
<dbReference type="InterPro" id="IPR006433">
    <property type="entry name" value="Prohead_protease"/>
</dbReference>
<dbReference type="InterPro" id="IPR054613">
    <property type="entry name" value="Peptidase_S78_dom"/>
</dbReference>
<accession>A0A2U2DXY4</accession>
<evidence type="ECO:0000259" key="4">
    <source>
        <dbReference type="Pfam" id="PF04586"/>
    </source>
</evidence>
<evidence type="ECO:0000256" key="1">
    <source>
        <dbReference type="ARBA" id="ARBA00022612"/>
    </source>
</evidence>
<dbReference type="OrthoDB" id="9804926at2"/>
<dbReference type="Pfam" id="PF04586">
    <property type="entry name" value="Peptidase_S78"/>
    <property type="match status" value="1"/>
</dbReference>
<name>A0A2U2DXY4_9HYPH</name>
<dbReference type="RefSeq" id="WP_109456698.1">
    <property type="nucleotide sequence ID" value="NZ_QFBC01000001.1"/>
</dbReference>
<keyword evidence="2 5" id="KW-0645">Protease</keyword>
<dbReference type="GO" id="GO:0008233">
    <property type="term" value="F:peptidase activity"/>
    <property type="evidence" value="ECO:0007669"/>
    <property type="project" value="UniProtKB-KW"/>
</dbReference>
<sequence>MRNAYRGLRPVTTRFANLALKGVTGDGTFSGYASVFGEIDLGKDSIERGAFARSLVERGASGVRMLFQHDPAEPIGTWTTIREDARGLYVEGVLSGGVARAREVHQLMKNGALDGLSIGFQTVKARTDAKTGVRRILEADLWEISVVTFPMLPSARVSNVKNARWFRDKETELVRSMRRAARMMFNVQSKTRMGS</sequence>
<dbReference type="EMBL" id="QFBC01000001">
    <property type="protein sequence ID" value="PWE58180.1"/>
    <property type="molecule type" value="Genomic_DNA"/>
</dbReference>
<keyword evidence="3" id="KW-0378">Hydrolase</keyword>
<dbReference type="GO" id="GO:0006508">
    <property type="term" value="P:proteolysis"/>
    <property type="evidence" value="ECO:0007669"/>
    <property type="project" value="UniProtKB-KW"/>
</dbReference>
<keyword evidence="1" id="KW-1188">Viral release from host cell</keyword>
<reference evidence="5 6" key="1">
    <citation type="submission" date="2018-05" db="EMBL/GenBank/DDBJ databases">
        <title>The draft genome of strain NS-104.</title>
        <authorList>
            <person name="Hang P."/>
            <person name="Jiang J."/>
        </authorList>
    </citation>
    <scope>NUCLEOTIDE SEQUENCE [LARGE SCALE GENOMIC DNA]</scope>
    <source>
        <strain evidence="5 6">NS-104</strain>
    </source>
</reference>
<dbReference type="AlphaFoldDB" id="A0A2U2DXY4"/>
<keyword evidence="6" id="KW-1185">Reference proteome</keyword>